<dbReference type="RefSeq" id="WP_208115362.1">
    <property type="nucleotide sequence ID" value="NZ_SNXK01000004.1"/>
</dbReference>
<dbReference type="PROSITE" id="PS51462">
    <property type="entry name" value="NUDIX"/>
    <property type="match status" value="1"/>
</dbReference>
<feature type="domain" description="Nudix hydrolase" evidence="3">
    <location>
        <begin position="46"/>
        <end position="175"/>
    </location>
</feature>
<comment type="cofactor">
    <cofactor evidence="1">
        <name>Mg(2+)</name>
        <dbReference type="ChEBI" id="CHEBI:18420"/>
    </cofactor>
</comment>
<reference evidence="4 5" key="1">
    <citation type="submission" date="2019-03" db="EMBL/GenBank/DDBJ databases">
        <title>Genomic Encyclopedia of Type Strains, Phase IV (KMG-IV): sequencing the most valuable type-strain genomes for metagenomic binning, comparative biology and taxonomic classification.</title>
        <authorList>
            <person name="Goeker M."/>
        </authorList>
    </citation>
    <scope>NUCLEOTIDE SEQUENCE [LARGE SCALE GENOMIC DNA]</scope>
    <source>
        <strain evidence="4 5">DSM 44496</strain>
    </source>
</reference>
<accession>A0A4R6PIX6</accession>
<dbReference type="GO" id="GO:0016787">
    <property type="term" value="F:hydrolase activity"/>
    <property type="evidence" value="ECO:0007669"/>
    <property type="project" value="UniProtKB-KW"/>
</dbReference>
<evidence type="ECO:0000259" key="3">
    <source>
        <dbReference type="PROSITE" id="PS51462"/>
    </source>
</evidence>
<sequence length="183" mass="20132">MDALKGQVDPMLQRFSKVVYTCPWLTLREDQTVLADGTPGLYAVVDKPAAACVIPFERNGVHLVGQFRYPLGVRTWEFPQGSWPDAGPPGEELARAELAEETGLRARELSHLGQVGVAPGLTSQRCDVFLATGLSQGVTARERTEQDMEQRWVSCDDLIQMVRGGVVIDAMTLAAFSLFLLRQ</sequence>
<protein>
    <submittedName>
        <fullName evidence="4">8-oxo-dGTP pyrophosphatase MutT (NUDIX family)</fullName>
    </submittedName>
</protein>
<dbReference type="AlphaFoldDB" id="A0A4R6PIX6"/>
<dbReference type="GO" id="GO:0006753">
    <property type="term" value="P:nucleoside phosphate metabolic process"/>
    <property type="evidence" value="ECO:0007669"/>
    <property type="project" value="TreeGrafter"/>
</dbReference>
<dbReference type="PANTHER" id="PTHR11839:SF18">
    <property type="entry name" value="NUDIX HYDROLASE DOMAIN-CONTAINING PROTEIN"/>
    <property type="match status" value="1"/>
</dbReference>
<evidence type="ECO:0000313" key="4">
    <source>
        <dbReference type="EMBL" id="TDP37686.1"/>
    </source>
</evidence>
<gene>
    <name evidence="4" type="ORF">DFR75_10436</name>
</gene>
<keyword evidence="2" id="KW-0378">Hydrolase</keyword>
<dbReference type="Pfam" id="PF00293">
    <property type="entry name" value="NUDIX"/>
    <property type="match status" value="1"/>
</dbReference>
<evidence type="ECO:0000256" key="1">
    <source>
        <dbReference type="ARBA" id="ARBA00001946"/>
    </source>
</evidence>
<dbReference type="GO" id="GO:0005829">
    <property type="term" value="C:cytosol"/>
    <property type="evidence" value="ECO:0007669"/>
    <property type="project" value="TreeGrafter"/>
</dbReference>
<dbReference type="PANTHER" id="PTHR11839">
    <property type="entry name" value="UDP/ADP-SUGAR PYROPHOSPHATASE"/>
    <property type="match status" value="1"/>
</dbReference>
<dbReference type="GO" id="GO:0019693">
    <property type="term" value="P:ribose phosphate metabolic process"/>
    <property type="evidence" value="ECO:0007669"/>
    <property type="project" value="TreeGrafter"/>
</dbReference>
<dbReference type="EMBL" id="SNXK01000004">
    <property type="protein sequence ID" value="TDP37686.1"/>
    <property type="molecule type" value="Genomic_DNA"/>
</dbReference>
<comment type="caution">
    <text evidence="4">The sequence shown here is derived from an EMBL/GenBank/DDBJ whole genome shotgun (WGS) entry which is preliminary data.</text>
</comment>
<evidence type="ECO:0000256" key="2">
    <source>
        <dbReference type="ARBA" id="ARBA00022801"/>
    </source>
</evidence>
<keyword evidence="5" id="KW-1185">Reference proteome</keyword>
<dbReference type="InterPro" id="IPR015797">
    <property type="entry name" value="NUDIX_hydrolase-like_dom_sf"/>
</dbReference>
<name>A0A4R6PIX6_NOCIG</name>
<dbReference type="CDD" id="cd24161">
    <property type="entry name" value="NUDIX_ADPRase_Ndx2"/>
    <property type="match status" value="1"/>
</dbReference>
<dbReference type="SUPFAM" id="SSF55811">
    <property type="entry name" value="Nudix"/>
    <property type="match status" value="1"/>
</dbReference>
<evidence type="ECO:0000313" key="5">
    <source>
        <dbReference type="Proteomes" id="UP000295087"/>
    </source>
</evidence>
<dbReference type="InterPro" id="IPR000086">
    <property type="entry name" value="NUDIX_hydrolase_dom"/>
</dbReference>
<dbReference type="Proteomes" id="UP000295087">
    <property type="component" value="Unassembled WGS sequence"/>
</dbReference>
<organism evidence="4 5">
    <name type="scientific">Nocardia ignorata</name>
    <dbReference type="NCBI Taxonomy" id="145285"/>
    <lineage>
        <taxon>Bacteria</taxon>
        <taxon>Bacillati</taxon>
        <taxon>Actinomycetota</taxon>
        <taxon>Actinomycetes</taxon>
        <taxon>Mycobacteriales</taxon>
        <taxon>Nocardiaceae</taxon>
        <taxon>Nocardia</taxon>
    </lineage>
</organism>
<proteinExistence type="predicted"/>
<dbReference type="Gene3D" id="3.90.79.10">
    <property type="entry name" value="Nucleoside Triphosphate Pyrophosphohydrolase"/>
    <property type="match status" value="1"/>
</dbReference>